<evidence type="ECO:0000313" key="4">
    <source>
        <dbReference type="EMBL" id="MDR6808940.1"/>
    </source>
</evidence>
<feature type="domain" description="GOLD" evidence="3">
    <location>
        <begin position="423"/>
        <end position="574"/>
    </location>
</feature>
<dbReference type="RefSeq" id="WP_309991615.1">
    <property type="nucleotide sequence ID" value="NZ_JAVDTI010000008.1"/>
</dbReference>
<dbReference type="InterPro" id="IPR009038">
    <property type="entry name" value="GOLD_dom"/>
</dbReference>
<name>A0ABU1R7M2_9BACT</name>
<dbReference type="SUPFAM" id="SSF117074">
    <property type="entry name" value="Hypothetical protein PA1324"/>
    <property type="match status" value="1"/>
</dbReference>
<gene>
    <name evidence="4" type="ORF">J2W84_006005</name>
</gene>
<accession>A0ABU1R7M2</accession>
<feature type="signal peptide" evidence="2">
    <location>
        <begin position="1"/>
        <end position="26"/>
    </location>
</feature>
<evidence type="ECO:0000256" key="1">
    <source>
        <dbReference type="SAM" id="MobiDB-lite"/>
    </source>
</evidence>
<feature type="region of interest" description="Disordered" evidence="1">
    <location>
        <begin position="585"/>
        <end position="627"/>
    </location>
</feature>
<evidence type="ECO:0000259" key="3">
    <source>
        <dbReference type="PROSITE" id="PS50866"/>
    </source>
</evidence>
<dbReference type="Proteomes" id="UP001264980">
    <property type="component" value="Unassembled WGS sequence"/>
</dbReference>
<evidence type="ECO:0000313" key="5">
    <source>
        <dbReference type="Proteomes" id="UP001264980"/>
    </source>
</evidence>
<reference evidence="4 5" key="1">
    <citation type="submission" date="2023-07" db="EMBL/GenBank/DDBJ databases">
        <title>Sorghum-associated microbial communities from plants grown in Nebraska, USA.</title>
        <authorList>
            <person name="Schachtman D."/>
        </authorList>
    </citation>
    <scope>NUCLEOTIDE SEQUENCE [LARGE SCALE GENOMIC DNA]</scope>
    <source>
        <strain evidence="4 5">BE57</strain>
    </source>
</reference>
<sequence length="885" mass="94152">MKHLYKFVQRRLLFCTLLLCALKSSAAVETFPSGSYIINMGIVPQTVNNGLKPYGLIYELLKTHKIPVKWVINQAKGKDGIDFTYNGVDYKGGTFIIPGQYVTPAIQSRITSYGVTGTTAGASFAADVTYTLSSAPVWTLNAENDGIAEKFFSEAGLPSTAYNHKLPAALGACDDIFVMPHSDPAWSTHGNLYDWVKNNHGSVWAGCRSVSIMENLFNPSNTSQQLNFLANNVGAAGNALIPYGDHDDPRTPFVHQHFGSPAAQYMGITDDAHTGGSEQTYLPVAGGSWRSTTQLIAYAPDQKQVLNGISPGQAAIIAFGHAYGDSNLGYVMYEGGHDISGKSTASIAAQRAFFNFSLLAALEKTPVLQSSGIQKNGNAYSVHVAASSPAGSALQYKWSSSCGGVFADPNSAATTFTPAEGSTDCVLTCVVTDACGRESFASIPFKVANYSISGRISNDADGGFVNGSGTNAGGSLYVSLIKDNVIVATTAVKSDGTYTFTDLADGNYQLVLNTTPAGSTSAQLPAGWQNTGEGTGPVTVDGITPDGSIDGSVSVNISSGSPLAITNVNFGVQHPPLAQEQTYTINGARPKPGDSVVLNGTGTGTPGNNSSPGPLRGSDPEDQPVTGSLQGRSVVITALPDNGVLFYGNEPVVLSGGRYLIGNYDPSLLKIQLTSGTYTAMTFEYAFVDRAGVQSPSVAYTINLGDPMPVTLVGFNAARNDARQALLRWETTFESNSDFFEIQHSVTGKDWRVVGTVKSHGTSEVLRKYDFLHQEVSDGTNYYRLRMVDFDGSFAFSKILALEFKTEMKISVYPNPVSDRLHIAVDRPEAISRIRIYTSAGQLVKELTLLPEKGIDVASLANGIYILKAHYEGGESVAEKILISR</sequence>
<dbReference type="Pfam" id="PF18962">
    <property type="entry name" value="Por_Secre_tail"/>
    <property type="match status" value="1"/>
</dbReference>
<organism evidence="4 5">
    <name type="scientific">Dyadobacter fermentans</name>
    <dbReference type="NCBI Taxonomy" id="94254"/>
    <lineage>
        <taxon>Bacteria</taxon>
        <taxon>Pseudomonadati</taxon>
        <taxon>Bacteroidota</taxon>
        <taxon>Cytophagia</taxon>
        <taxon>Cytophagales</taxon>
        <taxon>Spirosomataceae</taxon>
        <taxon>Dyadobacter</taxon>
    </lineage>
</organism>
<protein>
    <recommendedName>
        <fullName evidence="3">GOLD domain-containing protein</fullName>
    </recommendedName>
</protein>
<dbReference type="EMBL" id="JAVDTI010000008">
    <property type="protein sequence ID" value="MDR6808940.1"/>
    <property type="molecule type" value="Genomic_DNA"/>
</dbReference>
<dbReference type="InterPro" id="IPR013783">
    <property type="entry name" value="Ig-like_fold"/>
</dbReference>
<proteinExistence type="predicted"/>
<evidence type="ECO:0000256" key="2">
    <source>
        <dbReference type="SAM" id="SignalP"/>
    </source>
</evidence>
<dbReference type="InterPro" id="IPR026444">
    <property type="entry name" value="Secre_tail"/>
</dbReference>
<feature type="chain" id="PRO_5045842816" description="GOLD domain-containing protein" evidence="2">
    <location>
        <begin position="27"/>
        <end position="885"/>
    </location>
</feature>
<keyword evidence="5" id="KW-1185">Reference proteome</keyword>
<dbReference type="NCBIfam" id="TIGR04183">
    <property type="entry name" value="Por_Secre_tail"/>
    <property type="match status" value="1"/>
</dbReference>
<dbReference type="PROSITE" id="PS50866">
    <property type="entry name" value="GOLD"/>
    <property type="match status" value="1"/>
</dbReference>
<keyword evidence="2" id="KW-0732">Signal</keyword>
<comment type="caution">
    <text evidence="4">The sequence shown here is derived from an EMBL/GenBank/DDBJ whole genome shotgun (WGS) entry which is preliminary data.</text>
</comment>
<dbReference type="Gene3D" id="2.60.40.10">
    <property type="entry name" value="Immunoglobulins"/>
    <property type="match status" value="1"/>
</dbReference>